<dbReference type="AlphaFoldDB" id="A0A151S3F8"/>
<evidence type="ECO:0000313" key="3">
    <source>
        <dbReference type="EMBL" id="KYP49329.1"/>
    </source>
</evidence>
<evidence type="ECO:0000256" key="1">
    <source>
        <dbReference type="SAM" id="Phobius"/>
    </source>
</evidence>
<reference evidence="3" key="1">
    <citation type="journal article" date="2012" name="Nat. Biotechnol.">
        <title>Draft genome sequence of pigeonpea (Cajanus cajan), an orphan legume crop of resource-poor farmers.</title>
        <authorList>
            <person name="Varshney R.K."/>
            <person name="Chen W."/>
            <person name="Li Y."/>
            <person name="Bharti A.K."/>
            <person name="Saxena R.K."/>
            <person name="Schlueter J.A."/>
            <person name="Donoghue M.T."/>
            <person name="Azam S."/>
            <person name="Fan G."/>
            <person name="Whaley A.M."/>
            <person name="Farmer A.D."/>
            <person name="Sheridan J."/>
            <person name="Iwata A."/>
            <person name="Tuteja R."/>
            <person name="Penmetsa R.V."/>
            <person name="Wu W."/>
            <person name="Upadhyaya H.D."/>
            <person name="Yang S.P."/>
            <person name="Shah T."/>
            <person name="Saxena K.B."/>
            <person name="Michael T."/>
            <person name="McCombie W.R."/>
            <person name="Yang B."/>
            <person name="Zhang G."/>
            <person name="Yang H."/>
            <person name="Wang J."/>
            <person name="Spillane C."/>
            <person name="Cook D.R."/>
            <person name="May G.D."/>
            <person name="Xu X."/>
            <person name="Jackson S.A."/>
        </authorList>
    </citation>
    <scope>NUCLEOTIDE SEQUENCE [LARGE SCALE GENOMIC DNA]</scope>
</reference>
<feature type="chain" id="PRO_5007588304" evidence="2">
    <location>
        <begin position="26"/>
        <end position="63"/>
    </location>
</feature>
<keyword evidence="4" id="KW-1185">Reference proteome</keyword>
<feature type="signal peptide" evidence="2">
    <location>
        <begin position="1"/>
        <end position="25"/>
    </location>
</feature>
<feature type="transmembrane region" description="Helical" evidence="1">
    <location>
        <begin position="41"/>
        <end position="62"/>
    </location>
</feature>
<keyword evidence="1" id="KW-0812">Transmembrane</keyword>
<protein>
    <submittedName>
        <fullName evidence="3">Arabinogalactan peptide 20</fullName>
    </submittedName>
</protein>
<dbReference type="Gramene" id="C.cajan_27596.t">
    <property type="protein sequence ID" value="C.cajan_27596.t"/>
    <property type="gene ID" value="C.cajan_27596"/>
</dbReference>
<organism evidence="3 4">
    <name type="scientific">Cajanus cajan</name>
    <name type="common">Pigeon pea</name>
    <name type="synonym">Cajanus indicus</name>
    <dbReference type="NCBI Taxonomy" id="3821"/>
    <lineage>
        <taxon>Eukaryota</taxon>
        <taxon>Viridiplantae</taxon>
        <taxon>Streptophyta</taxon>
        <taxon>Embryophyta</taxon>
        <taxon>Tracheophyta</taxon>
        <taxon>Spermatophyta</taxon>
        <taxon>Magnoliopsida</taxon>
        <taxon>eudicotyledons</taxon>
        <taxon>Gunneridae</taxon>
        <taxon>Pentapetalae</taxon>
        <taxon>rosids</taxon>
        <taxon>fabids</taxon>
        <taxon>Fabales</taxon>
        <taxon>Fabaceae</taxon>
        <taxon>Papilionoideae</taxon>
        <taxon>50 kb inversion clade</taxon>
        <taxon>NPAAA clade</taxon>
        <taxon>indigoferoid/millettioid clade</taxon>
        <taxon>Phaseoleae</taxon>
        <taxon>Cajanus</taxon>
    </lineage>
</organism>
<dbReference type="Proteomes" id="UP000075243">
    <property type="component" value="Unassembled WGS sequence"/>
</dbReference>
<keyword evidence="2" id="KW-0732">Signal</keyword>
<evidence type="ECO:0000313" key="4">
    <source>
        <dbReference type="Proteomes" id="UP000075243"/>
    </source>
</evidence>
<keyword evidence="1" id="KW-1133">Transmembrane helix</keyword>
<dbReference type="OMA" id="LGITYMI"/>
<dbReference type="PANTHER" id="PTHR33374">
    <property type="entry name" value="ARABINOGALACTAN PROTEIN 20"/>
    <property type="match status" value="1"/>
</dbReference>
<dbReference type="STRING" id="3821.A0A151S3F8"/>
<accession>A0A151S3F8</accession>
<keyword evidence="1" id="KW-0472">Membrane</keyword>
<evidence type="ECO:0000256" key="2">
    <source>
        <dbReference type="SAM" id="SignalP"/>
    </source>
</evidence>
<sequence length="63" mass="6807">MRTVRFLALPIITLMFIAISHMGHAQDLALSPSPPPTSDGTAIDQGIGYILMLVALAITYMIH</sequence>
<name>A0A151S3F8_CAJCA</name>
<dbReference type="EMBL" id="KQ483479">
    <property type="protein sequence ID" value="KYP49329.1"/>
    <property type="molecule type" value="Genomic_DNA"/>
</dbReference>
<dbReference type="Pfam" id="PF06376">
    <property type="entry name" value="AGP"/>
    <property type="match status" value="1"/>
</dbReference>
<dbReference type="InterPro" id="IPR009424">
    <property type="entry name" value="AGP16/20/22/41"/>
</dbReference>
<gene>
    <name evidence="3" type="ORF">KK1_028967</name>
</gene>
<proteinExistence type="predicted"/>